<feature type="transmembrane region" description="Helical" evidence="7">
    <location>
        <begin position="219"/>
        <end position="240"/>
    </location>
</feature>
<evidence type="ECO:0000256" key="7">
    <source>
        <dbReference type="SAM" id="Phobius"/>
    </source>
</evidence>
<proteinExistence type="predicted"/>
<name>A0ABS3G894_9FLAO</name>
<dbReference type="Proteomes" id="UP000664044">
    <property type="component" value="Unassembled WGS sequence"/>
</dbReference>
<feature type="transmembrane region" description="Helical" evidence="7">
    <location>
        <begin position="273"/>
        <end position="298"/>
    </location>
</feature>
<dbReference type="InterPro" id="IPR010656">
    <property type="entry name" value="DctM"/>
</dbReference>
<keyword evidence="4 7" id="KW-0812">Transmembrane</keyword>
<protein>
    <submittedName>
        <fullName evidence="9">TRAP transporter large permease</fullName>
    </submittedName>
</protein>
<feature type="transmembrane region" description="Helical" evidence="7">
    <location>
        <begin position="363"/>
        <end position="389"/>
    </location>
</feature>
<keyword evidence="2" id="KW-1003">Cell membrane</keyword>
<dbReference type="RefSeq" id="WP_207035173.1">
    <property type="nucleotide sequence ID" value="NZ_CP159476.1"/>
</dbReference>
<feature type="transmembrane region" description="Helical" evidence="7">
    <location>
        <begin position="318"/>
        <end position="335"/>
    </location>
</feature>
<evidence type="ECO:0000259" key="8">
    <source>
        <dbReference type="Pfam" id="PF06808"/>
    </source>
</evidence>
<feature type="domain" description="TRAP C4-dicarboxylate transport system permease DctM subunit" evidence="8">
    <location>
        <begin position="10"/>
        <end position="421"/>
    </location>
</feature>
<keyword evidence="3" id="KW-0997">Cell inner membrane</keyword>
<reference evidence="9 10" key="1">
    <citation type="submission" date="2021-03" db="EMBL/GenBank/DDBJ databases">
        <title>Muricauda lutimaris sp. nov. and Muricauda ruestringensis sp. nov, two marine members of the Flavobacteriaceae isolated from deep sea sediments of Western Pacific.</title>
        <authorList>
            <person name="Zhao S."/>
            <person name="Liu R."/>
        </authorList>
    </citation>
    <scope>NUCLEOTIDE SEQUENCE [LARGE SCALE GENOMIC DNA]</scope>
    <source>
        <strain evidence="9 10">BC31-1-A7</strain>
    </source>
</reference>
<evidence type="ECO:0000256" key="5">
    <source>
        <dbReference type="ARBA" id="ARBA00022989"/>
    </source>
</evidence>
<evidence type="ECO:0000256" key="6">
    <source>
        <dbReference type="ARBA" id="ARBA00023136"/>
    </source>
</evidence>
<dbReference type="PIRSF" id="PIRSF006066">
    <property type="entry name" value="HI0050"/>
    <property type="match status" value="1"/>
</dbReference>
<keyword evidence="10" id="KW-1185">Reference proteome</keyword>
<evidence type="ECO:0000313" key="10">
    <source>
        <dbReference type="Proteomes" id="UP000664044"/>
    </source>
</evidence>
<dbReference type="NCBIfam" id="TIGR00786">
    <property type="entry name" value="dctM"/>
    <property type="match status" value="1"/>
</dbReference>
<evidence type="ECO:0000256" key="3">
    <source>
        <dbReference type="ARBA" id="ARBA00022519"/>
    </source>
</evidence>
<dbReference type="PANTHER" id="PTHR33362:SF2">
    <property type="entry name" value="TRAP TRANSPORTER LARGE PERMEASE PROTEIN"/>
    <property type="match status" value="1"/>
</dbReference>
<organism evidence="9 10">
    <name type="scientific">Flagellimonas aurea</name>
    <dbReference type="NCBI Taxonomy" id="2915619"/>
    <lineage>
        <taxon>Bacteria</taxon>
        <taxon>Pseudomonadati</taxon>
        <taxon>Bacteroidota</taxon>
        <taxon>Flavobacteriia</taxon>
        <taxon>Flavobacteriales</taxon>
        <taxon>Flavobacteriaceae</taxon>
        <taxon>Flagellimonas</taxon>
    </lineage>
</organism>
<accession>A0ABS3G894</accession>
<feature type="transmembrane region" description="Helical" evidence="7">
    <location>
        <begin position="140"/>
        <end position="167"/>
    </location>
</feature>
<sequence>MEYIPLLVLIISFVGLLAIGTPVAWSIAISSMLTLLVSLPMLPAFATISQRMATGLDSFALLAIPFFILSGELMNHGGIAHRLIAFAKSLVGALPGGLALINIISAMFMGAIAGSAMASASAMGSILGPEMEKEGYDKGFSVSVNITSATTGLVIPPSNVLIVYSLASGGASIAALFLAGYIPGLITGLLLMVVAMFWAKKKGYGKGQRSSLKQVFKTFVDAVPSLFLLVLVIGGIVAGIFTATEASAIAVLYSMILGFVYKEIRFKKLPNIFLNASATTAVVMLLIAASMSMSWALSFEHIPQDISSGLLSITDNKIALLLIINIILLIVGIFMDITPAVLIFTPIFLPIVTKLGIDPVHFGIIMILNLCIGLCTPPVGSVLFVGVGVAKTSIEKVIRPLLPLFAAMILALFLITYIPELALWLPGLFGL</sequence>
<dbReference type="Pfam" id="PF06808">
    <property type="entry name" value="DctM"/>
    <property type="match status" value="1"/>
</dbReference>
<feature type="transmembrane region" description="Helical" evidence="7">
    <location>
        <begin position="173"/>
        <end position="198"/>
    </location>
</feature>
<feature type="transmembrane region" description="Helical" evidence="7">
    <location>
        <begin position="340"/>
        <end position="357"/>
    </location>
</feature>
<evidence type="ECO:0000256" key="4">
    <source>
        <dbReference type="ARBA" id="ARBA00022692"/>
    </source>
</evidence>
<keyword evidence="5 7" id="KW-1133">Transmembrane helix</keyword>
<feature type="transmembrane region" description="Helical" evidence="7">
    <location>
        <begin position="401"/>
        <end position="425"/>
    </location>
</feature>
<dbReference type="PANTHER" id="PTHR33362">
    <property type="entry name" value="SIALIC ACID TRAP TRANSPORTER PERMEASE PROTEIN SIAT-RELATED"/>
    <property type="match status" value="1"/>
</dbReference>
<evidence type="ECO:0000256" key="2">
    <source>
        <dbReference type="ARBA" id="ARBA00022475"/>
    </source>
</evidence>
<dbReference type="EMBL" id="JAFLNL010000008">
    <property type="protein sequence ID" value="MBO0355254.1"/>
    <property type="molecule type" value="Genomic_DNA"/>
</dbReference>
<feature type="transmembrane region" description="Helical" evidence="7">
    <location>
        <begin position="50"/>
        <end position="71"/>
    </location>
</feature>
<dbReference type="InterPro" id="IPR004681">
    <property type="entry name" value="TRAP_DctM"/>
</dbReference>
<evidence type="ECO:0000313" key="9">
    <source>
        <dbReference type="EMBL" id="MBO0355254.1"/>
    </source>
</evidence>
<evidence type="ECO:0000256" key="1">
    <source>
        <dbReference type="ARBA" id="ARBA00004429"/>
    </source>
</evidence>
<comment type="subcellular location">
    <subcellularLocation>
        <location evidence="1">Cell inner membrane</location>
        <topology evidence="1">Multi-pass membrane protein</topology>
    </subcellularLocation>
</comment>
<gene>
    <name evidence="9" type="ORF">J0656_14615</name>
</gene>
<keyword evidence="6 7" id="KW-0472">Membrane</keyword>
<comment type="caution">
    <text evidence="9">The sequence shown here is derived from an EMBL/GenBank/DDBJ whole genome shotgun (WGS) entry which is preliminary data.</text>
</comment>